<dbReference type="GO" id="GO:0005802">
    <property type="term" value="C:trans-Golgi network"/>
    <property type="evidence" value="ECO:0007669"/>
    <property type="project" value="InterPro"/>
</dbReference>
<name>A0A4D9ENA6_9SAUR</name>
<dbReference type="InterPro" id="IPR002014">
    <property type="entry name" value="VHS_dom"/>
</dbReference>
<evidence type="ECO:0000256" key="6">
    <source>
        <dbReference type="ARBA" id="ARBA00022843"/>
    </source>
</evidence>
<comment type="caution">
    <text evidence="14">The sequence shown here is derived from an EMBL/GenBank/DDBJ whole genome shotgun (WGS) entry which is preliminary data.</text>
</comment>
<evidence type="ECO:0000256" key="1">
    <source>
        <dbReference type="ARBA" id="ARBA00004150"/>
    </source>
</evidence>
<proteinExistence type="inferred from homology"/>
<reference evidence="14 15" key="2">
    <citation type="submission" date="2019-04" db="EMBL/GenBank/DDBJ databases">
        <title>The genome sequence of big-headed turtle.</title>
        <authorList>
            <person name="Gong S."/>
        </authorList>
    </citation>
    <scope>NUCLEOTIDE SEQUENCE [LARGE SCALE GENOMIC DNA]</scope>
    <source>
        <strain evidence="14">DO16091913</strain>
        <tissue evidence="14">Muscle</tissue>
    </source>
</reference>
<evidence type="ECO:0000259" key="13">
    <source>
        <dbReference type="PROSITE" id="PS50909"/>
    </source>
</evidence>
<dbReference type="SUPFAM" id="SSF89009">
    <property type="entry name" value="GAT-like domain"/>
    <property type="match status" value="1"/>
</dbReference>
<dbReference type="PANTHER" id="PTHR45905">
    <property type="entry name" value="GOLGI-LOCALIZED, GAMMA-ADAPTIN EAR CONTAINING, ARF BINDING PROTEIN"/>
    <property type="match status" value="1"/>
</dbReference>
<keyword evidence="4" id="KW-0813">Transport</keyword>
<dbReference type="Gene3D" id="1.25.40.90">
    <property type="match status" value="1"/>
</dbReference>
<dbReference type="STRING" id="55544.A0A4D9ENA6"/>
<evidence type="ECO:0000256" key="10">
    <source>
        <dbReference type="SAM" id="MobiDB-lite"/>
    </source>
</evidence>
<feature type="domain" description="GAE" evidence="12">
    <location>
        <begin position="550"/>
        <end position="671"/>
    </location>
</feature>
<evidence type="ECO:0000259" key="12">
    <source>
        <dbReference type="PROSITE" id="PS50180"/>
    </source>
</evidence>
<dbReference type="GO" id="GO:0035091">
    <property type="term" value="F:phosphatidylinositol binding"/>
    <property type="evidence" value="ECO:0007669"/>
    <property type="project" value="InterPro"/>
</dbReference>
<dbReference type="OrthoDB" id="447025at2759"/>
<dbReference type="CDD" id="cd14239">
    <property type="entry name" value="GAT_GGA1_GGA2"/>
    <property type="match status" value="1"/>
</dbReference>
<evidence type="ECO:0000313" key="15">
    <source>
        <dbReference type="Proteomes" id="UP000297703"/>
    </source>
</evidence>
<dbReference type="Pfam" id="PF18308">
    <property type="entry name" value="GGA_N-GAT"/>
    <property type="match status" value="1"/>
</dbReference>
<feature type="compositionally biased region" description="Gly residues" evidence="10">
    <location>
        <begin position="1"/>
        <end position="14"/>
    </location>
</feature>
<dbReference type="GO" id="GO:0006886">
    <property type="term" value="P:intracellular protein transport"/>
    <property type="evidence" value="ECO:0007669"/>
    <property type="project" value="InterPro"/>
</dbReference>
<keyword evidence="8" id="KW-0333">Golgi apparatus</keyword>
<reference evidence="14 15" key="1">
    <citation type="submission" date="2019-04" db="EMBL/GenBank/DDBJ databases">
        <title>Draft genome of the big-headed turtle Platysternon megacephalum.</title>
        <authorList>
            <person name="Gong S."/>
        </authorList>
    </citation>
    <scope>NUCLEOTIDE SEQUENCE [LARGE SCALE GENOMIC DNA]</scope>
    <source>
        <strain evidence="14">DO16091913</strain>
        <tissue evidence="14">Muscle</tissue>
    </source>
</reference>
<dbReference type="InterPro" id="IPR008152">
    <property type="entry name" value="Clathrin_a/b/g-adaptin_app_Ig"/>
</dbReference>
<dbReference type="GO" id="GO:0034394">
    <property type="term" value="P:protein localization to cell surface"/>
    <property type="evidence" value="ECO:0007669"/>
    <property type="project" value="TreeGrafter"/>
</dbReference>
<dbReference type="PROSITE" id="PS50179">
    <property type="entry name" value="VHS"/>
    <property type="match status" value="1"/>
</dbReference>
<evidence type="ECO:0000256" key="2">
    <source>
        <dbReference type="ARBA" id="ARBA00004220"/>
    </source>
</evidence>
<evidence type="ECO:0000256" key="7">
    <source>
        <dbReference type="ARBA" id="ARBA00022927"/>
    </source>
</evidence>
<dbReference type="SUPFAM" id="SSF48464">
    <property type="entry name" value="ENTH/VHS domain"/>
    <property type="match status" value="1"/>
</dbReference>
<organism evidence="14 15">
    <name type="scientific">Platysternon megacephalum</name>
    <name type="common">big-headed turtle</name>
    <dbReference type="NCBI Taxonomy" id="55544"/>
    <lineage>
        <taxon>Eukaryota</taxon>
        <taxon>Metazoa</taxon>
        <taxon>Chordata</taxon>
        <taxon>Craniata</taxon>
        <taxon>Vertebrata</taxon>
        <taxon>Euteleostomi</taxon>
        <taxon>Archelosauria</taxon>
        <taxon>Testudinata</taxon>
        <taxon>Testudines</taxon>
        <taxon>Cryptodira</taxon>
        <taxon>Durocryptodira</taxon>
        <taxon>Testudinoidea</taxon>
        <taxon>Platysternidae</taxon>
        <taxon>Platysternon</taxon>
    </lineage>
</organism>
<dbReference type="InterPro" id="IPR041198">
    <property type="entry name" value="GGA_N-GAT"/>
</dbReference>
<keyword evidence="15" id="KW-1185">Reference proteome</keyword>
<dbReference type="CDD" id="cd17010">
    <property type="entry name" value="VHS_GGA2"/>
    <property type="match status" value="1"/>
</dbReference>
<dbReference type="InterPro" id="IPR004152">
    <property type="entry name" value="GAT_dom"/>
</dbReference>
<dbReference type="InterPro" id="IPR027422">
    <property type="entry name" value="GGA1-3"/>
</dbReference>
<evidence type="ECO:0000313" key="14">
    <source>
        <dbReference type="EMBL" id="TFK10505.1"/>
    </source>
</evidence>
<protein>
    <submittedName>
        <fullName evidence="14">Pancreatic lipase-related protein 2-like</fullName>
    </submittedName>
</protein>
<evidence type="ECO:0000256" key="9">
    <source>
        <dbReference type="ARBA" id="ARBA00023136"/>
    </source>
</evidence>
<dbReference type="SMART" id="SM00809">
    <property type="entry name" value="Alpha_adaptinC2"/>
    <property type="match status" value="1"/>
</dbReference>
<dbReference type="AlphaFoldDB" id="A0A4D9ENA6"/>
<evidence type="ECO:0000256" key="3">
    <source>
        <dbReference type="ARBA" id="ARBA00008099"/>
    </source>
</evidence>
<accession>A0A4D9ENA6</accession>
<keyword evidence="5" id="KW-0967">Endosome</keyword>
<dbReference type="SUPFAM" id="SSF49348">
    <property type="entry name" value="Clathrin adaptor appendage domain"/>
    <property type="match status" value="1"/>
</dbReference>
<feature type="region of interest" description="Disordered" evidence="10">
    <location>
        <begin position="423"/>
        <end position="491"/>
    </location>
</feature>
<dbReference type="PROSITE" id="PS50180">
    <property type="entry name" value="GAE"/>
    <property type="match status" value="1"/>
</dbReference>
<dbReference type="FunFam" id="1.25.40.90:FF:000011">
    <property type="entry name" value="ADP-ribosylation factor-binding protein GGA3 isoform X1"/>
    <property type="match status" value="1"/>
</dbReference>
<dbReference type="Pfam" id="PF00790">
    <property type="entry name" value="VHS"/>
    <property type="match status" value="1"/>
</dbReference>
<evidence type="ECO:0000256" key="5">
    <source>
        <dbReference type="ARBA" id="ARBA00022753"/>
    </source>
</evidence>
<dbReference type="Gene3D" id="1.20.58.160">
    <property type="match status" value="1"/>
</dbReference>
<dbReference type="GO" id="GO:0043130">
    <property type="term" value="F:ubiquitin binding"/>
    <property type="evidence" value="ECO:0007669"/>
    <property type="project" value="InterPro"/>
</dbReference>
<dbReference type="InterPro" id="IPR013041">
    <property type="entry name" value="Clathrin_app_Ig-like_sf"/>
</dbReference>
<keyword evidence="9" id="KW-0472">Membrane</keyword>
<evidence type="ECO:0000256" key="8">
    <source>
        <dbReference type="ARBA" id="ARBA00023034"/>
    </source>
</evidence>
<keyword evidence="7" id="KW-0653">Protein transport</keyword>
<comment type="similarity">
    <text evidence="3">Belongs to the GGA protein family.</text>
</comment>
<dbReference type="InterPro" id="IPR008153">
    <property type="entry name" value="GAE_dom"/>
</dbReference>
<dbReference type="GO" id="GO:0031267">
    <property type="term" value="F:small GTPase binding"/>
    <property type="evidence" value="ECO:0007669"/>
    <property type="project" value="InterPro"/>
</dbReference>
<feature type="domain" description="GAT" evidence="13">
    <location>
        <begin position="222"/>
        <end position="349"/>
    </location>
</feature>
<feature type="domain" description="VHS" evidence="11">
    <location>
        <begin position="67"/>
        <end position="197"/>
    </location>
</feature>
<dbReference type="GO" id="GO:0006893">
    <property type="term" value="P:Golgi to plasma membrane transport"/>
    <property type="evidence" value="ECO:0007669"/>
    <property type="project" value="TreeGrafter"/>
</dbReference>
<evidence type="ECO:0000259" key="11">
    <source>
        <dbReference type="PROSITE" id="PS50179"/>
    </source>
</evidence>
<dbReference type="GO" id="GO:0031901">
    <property type="term" value="C:early endosome membrane"/>
    <property type="evidence" value="ECO:0007669"/>
    <property type="project" value="UniProtKB-SubCell"/>
</dbReference>
<dbReference type="Pfam" id="PF02883">
    <property type="entry name" value="Alpha_adaptinC2"/>
    <property type="match status" value="1"/>
</dbReference>
<comment type="subcellular location">
    <subcellularLocation>
        <location evidence="2">Early endosome membrane</location>
        <topology evidence="2">Peripheral membrane protein</topology>
    </subcellularLocation>
    <subcellularLocation>
        <location evidence="1">Golgi apparatus</location>
        <location evidence="1">trans-Golgi network membrane</location>
        <topology evidence="1">Peripheral membrane protein</topology>
    </subcellularLocation>
</comment>
<evidence type="ECO:0000256" key="4">
    <source>
        <dbReference type="ARBA" id="ARBA00022448"/>
    </source>
</evidence>
<dbReference type="FunFam" id="1.20.5.170:FF:000023">
    <property type="entry name" value="ADP-ribosylation factor-binding protein GGA3 isoform X1"/>
    <property type="match status" value="1"/>
</dbReference>
<feature type="region of interest" description="Disordered" evidence="10">
    <location>
        <begin position="1"/>
        <end position="29"/>
    </location>
</feature>
<feature type="compositionally biased region" description="Polar residues" evidence="10">
    <location>
        <begin position="435"/>
        <end position="458"/>
    </location>
</feature>
<gene>
    <name evidence="14" type="ORF">DR999_PMT06430</name>
</gene>
<dbReference type="FunFam" id="2.60.40.1230:FF:000001">
    <property type="entry name" value="ADP-ribosylation factor-binding protein GGA1 isoform 1"/>
    <property type="match status" value="1"/>
</dbReference>
<dbReference type="Proteomes" id="UP000297703">
    <property type="component" value="Unassembled WGS sequence"/>
</dbReference>
<dbReference type="PANTHER" id="PTHR45905:SF2">
    <property type="entry name" value="ADP-RIBOSYLATION FACTOR-BINDING PROTEIN GGA2"/>
    <property type="match status" value="1"/>
</dbReference>
<dbReference type="PROSITE" id="PS50909">
    <property type="entry name" value="GAT"/>
    <property type="match status" value="1"/>
</dbReference>
<dbReference type="InterPro" id="IPR038425">
    <property type="entry name" value="GAT_sf"/>
</dbReference>
<dbReference type="Gene3D" id="1.20.5.170">
    <property type="match status" value="1"/>
</dbReference>
<dbReference type="Pfam" id="PF03127">
    <property type="entry name" value="GAT"/>
    <property type="match status" value="1"/>
</dbReference>
<keyword evidence="6" id="KW-0832">Ubl conjugation</keyword>
<dbReference type="EMBL" id="QXTE01000040">
    <property type="protein sequence ID" value="TFK10505.1"/>
    <property type="molecule type" value="Genomic_DNA"/>
</dbReference>
<dbReference type="SMART" id="SM00288">
    <property type="entry name" value="VHS"/>
    <property type="match status" value="1"/>
</dbReference>
<dbReference type="Gene3D" id="2.60.40.1230">
    <property type="match status" value="1"/>
</dbReference>
<sequence length="679" mass="73459">MAAALGGAGAGPGLSEGPQPGPSGAASLRRGCVSGGVGAGSLSPAGAGRVSMAEAGLGALERWLHKATDPSIPEENWECIQRFCDQVNADPEGPSTAPRLLAHKIQSPQEMQALHALTVLETCVNNCGERFHNEVVKFRFLNELIKVLSPKYLGTWSTEKVKSRVIEIMFSWTVWFPQEVKIRDAYQMLKKQGVIKQDPKLLEDKILPPPSPRPKNSIFDVDEEKSKLLARLLKSNHPEDLQAANRLIKSMIKEEQEKSAKVSKRLNAIDEVHSSVKLLGEMLTSYKRQELCKSDLQILQSLFERCEKLRPLLFRLASETTDDDEALAEILQANDKLTQALGLYRQVVVGHDQGRRSSVNSSTDASAPQSPLGSTKSYALIDFSELGSVFESLTEQGVNATAAAQHSSTSACLLDEELMSLGLNDSPVGQRPSPDFSSVQRAGHNGYNQTGNADTHQTVVLGDSWQGGSPERNALQDTSGHLSPPPVTRPFPTNLPPMQLSAAGLPSSLAADAVFSDPAYELKPAAPSQPASNDAALANLFVPLISITPSRIPPVTVYDKDGFKVMIHFSRDLAPGRPDVLVMVLSMLSTSTQPIKDIVFQAAVPKVMRVKLQPASGSELPAFSPLLPPAVISQVLLLANPHKEPIRLRYKLMFTQGGRPFSEVGEVTGFPEAELWCGS</sequence>
<dbReference type="InterPro" id="IPR008942">
    <property type="entry name" value="ENTH_VHS"/>
</dbReference>